<dbReference type="FunFam" id="1.10.510.10:FF:000811">
    <property type="entry name" value="Cyclin-dependent kinase WEE1"/>
    <property type="match status" value="1"/>
</dbReference>
<evidence type="ECO:0000256" key="6">
    <source>
        <dbReference type="PROSITE-ProRule" id="PRU10141"/>
    </source>
</evidence>
<reference evidence="10" key="3">
    <citation type="submission" date="2024-02" db="EMBL/GenBank/DDBJ databases">
        <title>Comparative genomics of Cryptococcus and Kwoniella reveals pathogenesis evolution and contrasting modes of karyotype evolution via chromosome fusion or intercentromeric recombination.</title>
        <authorList>
            <person name="Coelho M.A."/>
            <person name="David-Palma M."/>
            <person name="Shea T."/>
            <person name="Bowers K."/>
            <person name="McGinley-Smith S."/>
            <person name="Mohammad A.W."/>
            <person name="Gnirke A."/>
            <person name="Yurkov A.M."/>
            <person name="Nowrousian M."/>
            <person name="Sun S."/>
            <person name="Cuomo C.A."/>
            <person name="Heitman J."/>
        </authorList>
    </citation>
    <scope>NUCLEOTIDE SEQUENCE</scope>
    <source>
        <strain evidence="10">CBS 10117</strain>
    </source>
</reference>
<dbReference type="InterPro" id="IPR017441">
    <property type="entry name" value="Protein_kinase_ATP_BS"/>
</dbReference>
<feature type="region of interest" description="Disordered" evidence="7">
    <location>
        <begin position="1"/>
        <end position="362"/>
    </location>
</feature>
<dbReference type="InterPro" id="IPR011009">
    <property type="entry name" value="Kinase-like_dom_sf"/>
</dbReference>
<dbReference type="VEuPathDB" id="FungiDB:I303_06867"/>
<keyword evidence="2 6" id="KW-0547">Nucleotide-binding</keyword>
<evidence type="ECO:0000256" key="5">
    <source>
        <dbReference type="ARBA" id="ARBA00037982"/>
    </source>
</evidence>
<keyword evidence="1" id="KW-0808">Transferase</keyword>
<feature type="region of interest" description="Disordered" evidence="7">
    <location>
        <begin position="374"/>
        <end position="411"/>
    </location>
</feature>
<dbReference type="InterPro" id="IPR050339">
    <property type="entry name" value="CC_SR_Kinase"/>
</dbReference>
<dbReference type="EMBL" id="KI894034">
    <property type="protein sequence ID" value="OBR83302.1"/>
    <property type="molecule type" value="Genomic_DNA"/>
</dbReference>
<evidence type="ECO:0000256" key="2">
    <source>
        <dbReference type="ARBA" id="ARBA00022741"/>
    </source>
</evidence>
<keyword evidence="11" id="KW-1185">Reference proteome</keyword>
<feature type="region of interest" description="Disordered" evidence="7">
    <location>
        <begin position="750"/>
        <end position="769"/>
    </location>
</feature>
<dbReference type="SMART" id="SM00220">
    <property type="entry name" value="S_TKc"/>
    <property type="match status" value="1"/>
</dbReference>
<dbReference type="Pfam" id="PF00069">
    <property type="entry name" value="Pkinase"/>
    <property type="match status" value="1"/>
</dbReference>
<dbReference type="Gene3D" id="3.30.200.20">
    <property type="entry name" value="Phosphorylase Kinase, domain 1"/>
    <property type="match status" value="1"/>
</dbReference>
<dbReference type="GeneID" id="28970566"/>
<dbReference type="GO" id="GO:0005634">
    <property type="term" value="C:nucleus"/>
    <property type="evidence" value="ECO:0007669"/>
    <property type="project" value="TreeGrafter"/>
</dbReference>
<feature type="binding site" evidence="6">
    <location>
        <position position="891"/>
    </location>
    <ligand>
        <name>ATP</name>
        <dbReference type="ChEBI" id="CHEBI:30616"/>
    </ligand>
</feature>
<dbReference type="RefSeq" id="XP_018261144.1">
    <property type="nucleotide sequence ID" value="XM_018410141.1"/>
</dbReference>
<feature type="compositionally biased region" description="Low complexity" evidence="7">
    <location>
        <begin position="287"/>
        <end position="298"/>
    </location>
</feature>
<feature type="region of interest" description="Disordered" evidence="7">
    <location>
        <begin position="485"/>
        <end position="549"/>
    </location>
</feature>
<evidence type="ECO:0000313" key="11">
    <source>
        <dbReference type="Proteomes" id="UP000078595"/>
    </source>
</evidence>
<reference evidence="10" key="2">
    <citation type="submission" date="2013-07" db="EMBL/GenBank/DDBJ databases">
        <authorList>
            <consortium name="The Broad Institute Genome Sequencing Platform"/>
            <person name="Cuomo C."/>
            <person name="Litvintseva A."/>
            <person name="Chen Y."/>
            <person name="Heitman J."/>
            <person name="Sun S."/>
            <person name="Springer D."/>
            <person name="Dromer F."/>
            <person name="Young S.K."/>
            <person name="Zeng Q."/>
            <person name="Gargeya S."/>
            <person name="Fitzgerald M."/>
            <person name="Abouelleil A."/>
            <person name="Alvarado L."/>
            <person name="Berlin A.M."/>
            <person name="Chapman S.B."/>
            <person name="Dewar J."/>
            <person name="Goldberg J."/>
            <person name="Griggs A."/>
            <person name="Gujja S."/>
            <person name="Hansen M."/>
            <person name="Howarth C."/>
            <person name="Imamovic A."/>
            <person name="Larimer J."/>
            <person name="McCowan C."/>
            <person name="Murphy C."/>
            <person name="Pearson M."/>
            <person name="Priest M."/>
            <person name="Roberts A."/>
            <person name="Saif S."/>
            <person name="Shea T."/>
            <person name="Sykes S."/>
            <person name="Wortman J."/>
            <person name="Nusbaum C."/>
            <person name="Birren B."/>
        </authorList>
    </citation>
    <scope>NUCLEOTIDE SEQUENCE</scope>
    <source>
        <strain evidence="10">CBS 10117</strain>
    </source>
</reference>
<evidence type="ECO:0000256" key="3">
    <source>
        <dbReference type="ARBA" id="ARBA00022777"/>
    </source>
</evidence>
<dbReference type="GO" id="GO:0004672">
    <property type="term" value="F:protein kinase activity"/>
    <property type="evidence" value="ECO:0007669"/>
    <property type="project" value="InterPro"/>
</dbReference>
<dbReference type="Gene3D" id="1.10.510.10">
    <property type="entry name" value="Transferase(Phosphotransferase) domain 1"/>
    <property type="match status" value="1"/>
</dbReference>
<feature type="compositionally biased region" description="Low complexity" evidence="7">
    <location>
        <begin position="15"/>
        <end position="25"/>
    </location>
</feature>
<name>A0A1A5ZZS0_9TREE</name>
<accession>A0A1A5ZZS0</accession>
<feature type="compositionally biased region" description="Low complexity" evidence="7">
    <location>
        <begin position="150"/>
        <end position="178"/>
    </location>
</feature>
<feature type="region of interest" description="Disordered" evidence="7">
    <location>
        <begin position="589"/>
        <end position="684"/>
    </location>
</feature>
<feature type="domain" description="Protein kinase" evidence="8">
    <location>
        <begin position="861"/>
        <end position="1140"/>
    </location>
</feature>
<dbReference type="PROSITE" id="PS50011">
    <property type="entry name" value="PROTEIN_KINASE_DOM"/>
    <property type="match status" value="1"/>
</dbReference>
<evidence type="ECO:0000313" key="10">
    <source>
        <dbReference type="EMBL" id="WWC64847.1"/>
    </source>
</evidence>
<proteinExistence type="inferred from homology"/>
<gene>
    <name evidence="9" type="ORF">I303_06867</name>
    <name evidence="10" type="ORF">I303_107461</name>
</gene>
<feature type="compositionally biased region" description="Low complexity" evidence="7">
    <location>
        <begin position="381"/>
        <end position="396"/>
    </location>
</feature>
<dbReference type="PANTHER" id="PTHR11042">
    <property type="entry name" value="EUKARYOTIC TRANSLATION INITIATION FACTOR 2-ALPHA KINASE EIF2-ALPHA KINASE -RELATED"/>
    <property type="match status" value="1"/>
</dbReference>
<feature type="compositionally biased region" description="Basic and acidic residues" evidence="7">
    <location>
        <begin position="215"/>
        <end position="236"/>
    </location>
</feature>
<feature type="compositionally biased region" description="Pro residues" evidence="7">
    <location>
        <begin position="274"/>
        <end position="283"/>
    </location>
</feature>
<evidence type="ECO:0000313" key="9">
    <source>
        <dbReference type="EMBL" id="OBR83302.1"/>
    </source>
</evidence>
<dbReference type="InterPro" id="IPR008271">
    <property type="entry name" value="Ser/Thr_kinase_AS"/>
</dbReference>
<feature type="region of interest" description="Disordered" evidence="7">
    <location>
        <begin position="776"/>
        <end position="853"/>
    </location>
</feature>
<dbReference type="AlphaFoldDB" id="A0A1A5ZZS0"/>
<evidence type="ECO:0000256" key="4">
    <source>
        <dbReference type="ARBA" id="ARBA00022840"/>
    </source>
</evidence>
<feature type="compositionally biased region" description="Polar residues" evidence="7">
    <location>
        <begin position="607"/>
        <end position="629"/>
    </location>
</feature>
<organism evidence="9">
    <name type="scientific">Kwoniella dejecticola CBS 10117</name>
    <dbReference type="NCBI Taxonomy" id="1296121"/>
    <lineage>
        <taxon>Eukaryota</taxon>
        <taxon>Fungi</taxon>
        <taxon>Dikarya</taxon>
        <taxon>Basidiomycota</taxon>
        <taxon>Agaricomycotina</taxon>
        <taxon>Tremellomycetes</taxon>
        <taxon>Tremellales</taxon>
        <taxon>Cryptococcaceae</taxon>
        <taxon>Kwoniella</taxon>
    </lineage>
</organism>
<keyword evidence="4 6" id="KW-0067">ATP-binding</keyword>
<dbReference type="PROSITE" id="PS00107">
    <property type="entry name" value="PROTEIN_KINASE_ATP"/>
    <property type="match status" value="1"/>
</dbReference>
<evidence type="ECO:0000259" key="8">
    <source>
        <dbReference type="PROSITE" id="PS50011"/>
    </source>
</evidence>
<dbReference type="GO" id="GO:0005524">
    <property type="term" value="F:ATP binding"/>
    <property type="evidence" value="ECO:0007669"/>
    <property type="project" value="UniProtKB-UniRule"/>
</dbReference>
<dbReference type="OrthoDB" id="5337378at2759"/>
<feature type="compositionally biased region" description="Pro residues" evidence="7">
    <location>
        <begin position="658"/>
        <end position="671"/>
    </location>
</feature>
<sequence length="1200" mass="127162">MTARTTNHNGPVLQSAASSSSASTSNFRVPKAKGLNRPTTWFSNTSFGKSSSSSTSSSSSSSSAGGGSSTGSNVTARANGGSPMANPFAVSSTSAFKSPFPSSKGKHKLSPSPSPSNKQDDDFVMISPVRPTYGLGVNLHPHQLGGGSGYSPSASPSRLAYSQNDSSNSSSSPLEESPTPACGMASATARLKLVDDESPIRRVPGQSRSLARLSKGKEDPRSVFLSTEKETVEMRDQSSPLKYTSNHLMANQTEDEDDDSPFLPPTPVMSNGLPAPPPQPLFPPIRTSQSQDGTSSGTLFSSNSHSHIQKSDSSRIPRLSTSHPLRARAGTDAERPTLGSITKKAISLDQIPTSSGSDRDELFGSNSHIHVKKTRPASTFGPSGMSGLPSSSSSNGRAHKRINSGEGIPNAANSASLSRSFGAKSLALSLTPNLGPLPDFSYSNSSLSSLSTANLTPPASAFSPAEPPIFEDVKPLQEAFEQPHNTVSRKFKPRDSGVSMGPEVDEEIRPKPKLMMPPPSVMKPTASGRPRRPAMLKRTSSMGDERSSSMDIETPGVGPMMNSGWPGKQPNAFDFLGESGVALGLGQNGANNEKLSMPDTPVKKNAFTHSNSSNPRGIGHSTSQPTLGSSGFDDDMSTGAPLEESTKSNIPKSTRPSFMPPPSTKKLPPPSVMKKRPGSGVPQLTLTMSSSPEWATPMDTDDAASSPTVRIGGSAAQVSAQAQGLKPLTLGASSGTGKVNRIGLLRRLSNGVSSESEDDGTPTKDGGDRATLAAARSSLITPTPSPKTIAPATLTSTQHPRPPPSAMKNISTTGSGIMPRLSLPALPPSKPHHHRTLHHRQSHPATSTAQPEEEDLFERKFITLEVLGKGAFSTVVKVQDRHGEALWAVKKARGVFDGIKDRLRHLEEVDILRHLSKTPCSHVIKFEDAWEQNRQLFIQTELCLGSLAFFLEEYGRVVERLDEGRVWKIIRELSDGINHIHSNGVIHFDIKPANILISSTGSLKIGDFGLATRYPRISPSEIFEGSGLGPGNTSITTLGKGYGEKLEREGDRVYMPPEMLRGVFVMAADIFSFGLVILEVSTNICVPDGGLPWQALRSDDFSVVDLTPLSPALTDLITNCMKSVPEARPSIQQITQHPIVRRAKAKSDKPALAPEDKNWLVDVLAGGFAVAAAAAASASANASELHDSSTAGEDIEMMEG</sequence>
<evidence type="ECO:0000256" key="1">
    <source>
        <dbReference type="ARBA" id="ARBA00022679"/>
    </source>
</evidence>
<dbReference type="InterPro" id="IPR000719">
    <property type="entry name" value="Prot_kinase_dom"/>
</dbReference>
<feature type="compositionally biased region" description="Polar residues" evidence="7">
    <location>
        <begin position="237"/>
        <end position="252"/>
    </location>
</feature>
<dbReference type="GO" id="GO:0005737">
    <property type="term" value="C:cytoplasm"/>
    <property type="evidence" value="ECO:0007669"/>
    <property type="project" value="TreeGrafter"/>
</dbReference>
<dbReference type="KEGG" id="kdj:28970566"/>
<keyword evidence="3 9" id="KW-0418">Kinase</keyword>
<comment type="similarity">
    <text evidence="5">Belongs to the protein kinase superfamily. Ser/Thr protein kinase family. GCN2 subfamily.</text>
</comment>
<dbReference type="STRING" id="1296121.A0A1A5ZZS0"/>
<reference evidence="9" key="1">
    <citation type="submission" date="2013-07" db="EMBL/GenBank/DDBJ databases">
        <title>The Genome Sequence of Cryptococcus dejecticola CBS10117.</title>
        <authorList>
            <consortium name="The Broad Institute Genome Sequencing Platform"/>
            <person name="Cuomo C."/>
            <person name="Litvintseva A."/>
            <person name="Chen Y."/>
            <person name="Heitman J."/>
            <person name="Sun S."/>
            <person name="Springer D."/>
            <person name="Dromer F."/>
            <person name="Young S.K."/>
            <person name="Zeng Q."/>
            <person name="Gargeya S."/>
            <person name="Fitzgerald M."/>
            <person name="Abouelleil A."/>
            <person name="Alvarado L."/>
            <person name="Berlin A.M."/>
            <person name="Chapman S.B."/>
            <person name="Dewar J."/>
            <person name="Goldberg J."/>
            <person name="Griggs A."/>
            <person name="Gujja S."/>
            <person name="Hansen M."/>
            <person name="Howarth C."/>
            <person name="Imamovic A."/>
            <person name="Larimer J."/>
            <person name="McCowan C."/>
            <person name="Murphy C."/>
            <person name="Pearson M."/>
            <person name="Priest M."/>
            <person name="Roberts A."/>
            <person name="Saif S."/>
            <person name="Shea T."/>
            <person name="Sykes S."/>
            <person name="Wortman J."/>
            <person name="Nusbaum C."/>
            <person name="Birren B."/>
        </authorList>
    </citation>
    <scope>NUCLEOTIDE SEQUENCE [LARGE SCALE GENOMIC DNA]</scope>
    <source>
        <strain evidence="9">CBS 10117</strain>
    </source>
</reference>
<feature type="compositionally biased region" description="Basic residues" evidence="7">
    <location>
        <begin position="830"/>
        <end position="842"/>
    </location>
</feature>
<dbReference type="Proteomes" id="UP000078595">
    <property type="component" value="Chromosome 9"/>
</dbReference>
<dbReference type="SUPFAM" id="SSF56112">
    <property type="entry name" value="Protein kinase-like (PK-like)"/>
    <property type="match status" value="1"/>
</dbReference>
<feature type="compositionally biased region" description="Polar residues" evidence="7">
    <location>
        <begin position="647"/>
        <end position="656"/>
    </location>
</feature>
<dbReference type="PROSITE" id="PS00108">
    <property type="entry name" value="PROTEIN_KINASE_ST"/>
    <property type="match status" value="1"/>
</dbReference>
<feature type="compositionally biased region" description="Low complexity" evidence="7">
    <location>
        <begin position="43"/>
        <end position="63"/>
    </location>
</feature>
<evidence type="ECO:0000256" key="7">
    <source>
        <dbReference type="SAM" id="MobiDB-lite"/>
    </source>
</evidence>
<dbReference type="EMBL" id="CP144538">
    <property type="protein sequence ID" value="WWC64847.1"/>
    <property type="molecule type" value="Genomic_DNA"/>
</dbReference>
<feature type="region of interest" description="Disordered" evidence="7">
    <location>
        <begin position="1181"/>
        <end position="1200"/>
    </location>
</feature>
<dbReference type="PANTHER" id="PTHR11042:SF189">
    <property type="entry name" value="PROTEIN KINASE DOMAIN-CONTAINING PROTEIN"/>
    <property type="match status" value="1"/>
</dbReference>
<protein>
    <submittedName>
        <fullName evidence="9">WEE protein kinase</fullName>
    </submittedName>
</protein>